<dbReference type="EMBL" id="UASJ01000001">
    <property type="protein sequence ID" value="SQB64118.1"/>
    <property type="molecule type" value="Genomic_DNA"/>
</dbReference>
<protein>
    <submittedName>
        <fullName evidence="4">Glutamate-1-semialdehyde 2,1-aminomutase</fullName>
        <ecNumber evidence="4">5.4.3.8</ecNumber>
    </submittedName>
</protein>
<dbReference type="InterPro" id="IPR015421">
    <property type="entry name" value="PyrdxlP-dep_Trfase_major"/>
</dbReference>
<dbReference type="Proteomes" id="UP000250245">
    <property type="component" value="Unassembled WGS sequence"/>
</dbReference>
<proteinExistence type="inferred from homology"/>
<dbReference type="GO" id="GO:0030170">
    <property type="term" value="F:pyridoxal phosphate binding"/>
    <property type="evidence" value="ECO:0007669"/>
    <property type="project" value="InterPro"/>
</dbReference>
<dbReference type="PANTHER" id="PTHR43713">
    <property type="entry name" value="GLUTAMATE-1-SEMIALDEHYDE 2,1-AMINOMUTASE"/>
    <property type="match status" value="1"/>
</dbReference>
<dbReference type="Pfam" id="PF00202">
    <property type="entry name" value="Aminotran_3"/>
    <property type="match status" value="1"/>
</dbReference>
<sequence length="427" mass="46945">MMKTYEHTKSHEWYERAVEVIPGGVYGHLGPAEGCFMPISAYPLFASKAQGAYFWDVDGNKYVDLMCAYGPMVLGYNDPDVDKAAAEQAKILNCAVQPGTLMVDLAELMVDTVDMADWAFFAKNGGDATNYALMVARAATGRDKFIAVNGGYHGVIGWTQGWGAPGVGKKEVEDKLLVDWGDTAAVERLAAEYKGEIAAFIATPYHHPVFEDSILPPAGYWNKIRSICDREGIVLIVDDVRCGWRLDMKGSDYHYGFKADLECFCKAIANGHNISAVTGIESLKDAAASVMCTGSYWMSAPPMAAAIACITKMREIDAPKICHDHGVKIIERLTEIAKHHGFDYRFSGEPALFFHQIRGLEDKADPNLLLHQAFVGECVKRGVFMTNHHNHFTNTALTDKDIDFIADVADEAMGVVKNKSREILAQA</sequence>
<organism evidence="4 5">
    <name type="scientific">Mobiluncus curtisii</name>
    <dbReference type="NCBI Taxonomy" id="2051"/>
    <lineage>
        <taxon>Bacteria</taxon>
        <taxon>Bacillati</taxon>
        <taxon>Actinomycetota</taxon>
        <taxon>Actinomycetes</taxon>
        <taxon>Actinomycetales</taxon>
        <taxon>Actinomycetaceae</taxon>
        <taxon>Mobiluncus</taxon>
    </lineage>
</organism>
<comment type="cofactor">
    <cofactor evidence="1">
        <name>pyridoxal 5'-phosphate</name>
        <dbReference type="ChEBI" id="CHEBI:597326"/>
    </cofactor>
</comment>
<dbReference type="OMA" id="IHAGTMN"/>
<dbReference type="GO" id="GO:0008483">
    <property type="term" value="F:transaminase activity"/>
    <property type="evidence" value="ECO:0007669"/>
    <property type="project" value="InterPro"/>
</dbReference>
<dbReference type="InterPro" id="IPR015422">
    <property type="entry name" value="PyrdxlP-dep_Trfase_small"/>
</dbReference>
<dbReference type="GeneID" id="55564404"/>
<dbReference type="AlphaFoldDB" id="A0A2X2YD05"/>
<keyword evidence="4" id="KW-0413">Isomerase</keyword>
<reference evidence="4 5" key="1">
    <citation type="submission" date="2018-06" db="EMBL/GenBank/DDBJ databases">
        <authorList>
            <consortium name="Pathogen Informatics"/>
            <person name="Doyle S."/>
        </authorList>
    </citation>
    <scope>NUCLEOTIDE SEQUENCE [LARGE SCALE GENOMIC DNA]</scope>
    <source>
        <strain evidence="4 5">NCTC11820</strain>
    </source>
</reference>
<keyword evidence="2 3" id="KW-0663">Pyridoxal phosphate</keyword>
<dbReference type="SUPFAM" id="SSF53383">
    <property type="entry name" value="PLP-dependent transferases"/>
    <property type="match status" value="1"/>
</dbReference>
<evidence type="ECO:0000313" key="5">
    <source>
        <dbReference type="Proteomes" id="UP000250245"/>
    </source>
</evidence>
<comment type="similarity">
    <text evidence="3">Belongs to the class-III pyridoxal-phosphate-dependent aminotransferase family.</text>
</comment>
<evidence type="ECO:0000313" key="4">
    <source>
        <dbReference type="EMBL" id="SQB64118.1"/>
    </source>
</evidence>
<dbReference type="Gene3D" id="3.40.640.10">
    <property type="entry name" value="Type I PLP-dependent aspartate aminotransferase-like (Major domain)"/>
    <property type="match status" value="1"/>
</dbReference>
<dbReference type="InterPro" id="IPR015424">
    <property type="entry name" value="PyrdxlP-dep_Trfase"/>
</dbReference>
<dbReference type="GO" id="GO:0042286">
    <property type="term" value="F:glutamate-1-semialdehyde 2,1-aminomutase activity"/>
    <property type="evidence" value="ECO:0007669"/>
    <property type="project" value="UniProtKB-EC"/>
</dbReference>
<dbReference type="RefSeq" id="WP_013188670.1">
    <property type="nucleotide sequence ID" value="NZ_CAMYEK010000017.1"/>
</dbReference>
<evidence type="ECO:0000256" key="3">
    <source>
        <dbReference type="RuleBase" id="RU003560"/>
    </source>
</evidence>
<dbReference type="EC" id="5.4.3.8" evidence="4"/>
<name>A0A2X2YD05_9ACTO</name>
<evidence type="ECO:0000256" key="2">
    <source>
        <dbReference type="ARBA" id="ARBA00022898"/>
    </source>
</evidence>
<dbReference type="Gene3D" id="3.90.1150.10">
    <property type="entry name" value="Aspartate Aminotransferase, domain 1"/>
    <property type="match status" value="1"/>
</dbReference>
<accession>A0A2X2YD05</accession>
<dbReference type="InterPro" id="IPR005814">
    <property type="entry name" value="Aminotrans_3"/>
</dbReference>
<evidence type="ECO:0000256" key="1">
    <source>
        <dbReference type="ARBA" id="ARBA00001933"/>
    </source>
</evidence>
<gene>
    <name evidence="4" type="primary">hemL_2</name>
    <name evidence="4" type="ORF">NCTC11820_00449</name>
</gene>
<dbReference type="PANTHER" id="PTHR43713:SF3">
    <property type="entry name" value="GLUTAMATE-1-SEMIALDEHYDE 2,1-AMINOMUTASE 1, CHLOROPLASTIC-RELATED"/>
    <property type="match status" value="1"/>
</dbReference>